<dbReference type="EMBL" id="UGED01000007">
    <property type="protein sequence ID" value="STL41811.1"/>
    <property type="molecule type" value="Genomic_DNA"/>
</dbReference>
<gene>
    <name evidence="1" type="ORF">NCTC9962_02656</name>
</gene>
<evidence type="ECO:0000313" key="2">
    <source>
        <dbReference type="Proteomes" id="UP000254052"/>
    </source>
</evidence>
<sequence>MGRHPLKTVAIFQPIPAGFFEKFKVAGVVDVLVNVEMISHEL</sequence>
<dbReference type="AlphaFoldDB" id="A0A377B2F5"/>
<evidence type="ECO:0000313" key="1">
    <source>
        <dbReference type="EMBL" id="STL41811.1"/>
    </source>
</evidence>
<protein>
    <submittedName>
        <fullName evidence="1">Uncharacterized protein</fullName>
    </submittedName>
</protein>
<dbReference type="Proteomes" id="UP000254052">
    <property type="component" value="Unassembled WGS sequence"/>
</dbReference>
<proteinExistence type="predicted"/>
<reference evidence="1 2" key="1">
    <citation type="submission" date="2018-06" db="EMBL/GenBank/DDBJ databases">
        <authorList>
            <consortium name="Pathogen Informatics"/>
            <person name="Doyle S."/>
        </authorList>
    </citation>
    <scope>NUCLEOTIDE SEQUENCE [LARGE SCALE GENOMIC DNA]</scope>
    <source>
        <strain evidence="1 2">NCTC9962</strain>
    </source>
</reference>
<name>A0A377B2F5_ECOLX</name>
<organism evidence="1 2">
    <name type="scientific">Escherichia coli</name>
    <dbReference type="NCBI Taxonomy" id="562"/>
    <lineage>
        <taxon>Bacteria</taxon>
        <taxon>Pseudomonadati</taxon>
        <taxon>Pseudomonadota</taxon>
        <taxon>Gammaproteobacteria</taxon>
        <taxon>Enterobacterales</taxon>
        <taxon>Enterobacteriaceae</taxon>
        <taxon>Escherichia</taxon>
    </lineage>
</organism>
<accession>A0A377B2F5</accession>